<dbReference type="InterPro" id="IPR006195">
    <property type="entry name" value="aa-tRNA-synth_II"/>
</dbReference>
<dbReference type="PIRSF" id="PIRSF001549">
    <property type="entry name" value="His-tRNA_synth"/>
    <property type="match status" value="1"/>
</dbReference>
<feature type="binding site" evidence="6">
    <location>
        <position position="268"/>
    </location>
    <ligand>
        <name>L-histidine</name>
        <dbReference type="ChEBI" id="CHEBI:57595"/>
    </ligand>
</feature>
<comment type="subunit">
    <text evidence="5">Homodimer.</text>
</comment>
<comment type="subcellular location">
    <subcellularLocation>
        <location evidence="5">Cytoplasm</location>
    </subcellularLocation>
</comment>
<dbReference type="GO" id="GO:0005524">
    <property type="term" value="F:ATP binding"/>
    <property type="evidence" value="ECO:0007669"/>
    <property type="project" value="UniProtKB-UniRule"/>
</dbReference>
<evidence type="ECO:0000256" key="3">
    <source>
        <dbReference type="ARBA" id="ARBA00023146"/>
    </source>
</evidence>
<evidence type="ECO:0000259" key="7">
    <source>
        <dbReference type="PROSITE" id="PS50862"/>
    </source>
</evidence>
<feature type="binding site" evidence="6">
    <location>
        <position position="128"/>
    </location>
    <ligand>
        <name>L-histidine</name>
        <dbReference type="ChEBI" id="CHEBI:57595"/>
    </ligand>
</feature>
<keyword evidence="5" id="KW-0648">Protein biosynthesis</keyword>
<feature type="binding site" evidence="6">
    <location>
        <position position="114"/>
    </location>
    <ligand>
        <name>L-histidine</name>
        <dbReference type="ChEBI" id="CHEBI:57595"/>
    </ligand>
</feature>
<dbReference type="EMBL" id="DSQF01000022">
    <property type="protein sequence ID" value="HGZ43990.1"/>
    <property type="molecule type" value="Genomic_DNA"/>
</dbReference>
<evidence type="ECO:0000256" key="1">
    <source>
        <dbReference type="ARBA" id="ARBA00008226"/>
    </source>
</evidence>
<dbReference type="InterPro" id="IPR045864">
    <property type="entry name" value="aa-tRNA-synth_II/BPL/LPL"/>
</dbReference>
<dbReference type="SUPFAM" id="SSF55681">
    <property type="entry name" value="Class II aaRS and biotin synthetases"/>
    <property type="match status" value="1"/>
</dbReference>
<dbReference type="GO" id="GO:0004821">
    <property type="term" value="F:histidine-tRNA ligase activity"/>
    <property type="evidence" value="ECO:0007669"/>
    <property type="project" value="UniProtKB-UniRule"/>
</dbReference>
<dbReference type="InterPro" id="IPR004154">
    <property type="entry name" value="Anticodon-bd"/>
</dbReference>
<name>A0A832I5Z9_UNCEI</name>
<feature type="domain" description="Aminoacyl-transfer RNA synthetases class-II family profile" evidence="7">
    <location>
        <begin position="29"/>
        <end position="350"/>
    </location>
</feature>
<dbReference type="Pfam" id="PF03129">
    <property type="entry name" value="HGTP_anticodon"/>
    <property type="match status" value="1"/>
</dbReference>
<dbReference type="InterPro" id="IPR004516">
    <property type="entry name" value="HisRS/HisZ"/>
</dbReference>
<dbReference type="Gene3D" id="3.30.930.10">
    <property type="entry name" value="Bira Bifunctional Protein, Domain 2"/>
    <property type="match status" value="1"/>
</dbReference>
<dbReference type="AlphaFoldDB" id="A0A832I5Z9"/>
<dbReference type="Gene3D" id="3.40.50.800">
    <property type="entry name" value="Anticodon-binding domain"/>
    <property type="match status" value="1"/>
</dbReference>
<dbReference type="GO" id="GO:0006427">
    <property type="term" value="P:histidyl-tRNA aminoacylation"/>
    <property type="evidence" value="ECO:0007669"/>
    <property type="project" value="UniProtKB-UniRule"/>
</dbReference>
<feature type="binding site" evidence="6">
    <location>
        <begin position="83"/>
        <end position="85"/>
    </location>
    <ligand>
        <name>L-histidine</name>
        <dbReference type="ChEBI" id="CHEBI:57595"/>
    </ligand>
</feature>
<comment type="caution">
    <text evidence="8">The sequence shown here is derived from an EMBL/GenBank/DDBJ whole genome shotgun (WGS) entry which is preliminary data.</text>
</comment>
<evidence type="ECO:0000313" key="8">
    <source>
        <dbReference type="EMBL" id="HGZ43990.1"/>
    </source>
</evidence>
<keyword evidence="2 5" id="KW-0547">Nucleotide-binding</keyword>
<dbReference type="InterPro" id="IPR041715">
    <property type="entry name" value="HisRS-like_core"/>
</dbReference>
<dbReference type="PANTHER" id="PTHR43707:SF1">
    <property type="entry name" value="HISTIDINE--TRNA LIGASE, MITOCHONDRIAL-RELATED"/>
    <property type="match status" value="1"/>
</dbReference>
<dbReference type="GO" id="GO:0005737">
    <property type="term" value="C:cytoplasm"/>
    <property type="evidence" value="ECO:0007669"/>
    <property type="project" value="UniProtKB-SubCell"/>
</dbReference>
<comment type="catalytic activity">
    <reaction evidence="4 5">
        <text>tRNA(His) + L-histidine + ATP = L-histidyl-tRNA(His) + AMP + diphosphate + H(+)</text>
        <dbReference type="Rhea" id="RHEA:17313"/>
        <dbReference type="Rhea" id="RHEA-COMP:9665"/>
        <dbReference type="Rhea" id="RHEA-COMP:9689"/>
        <dbReference type="ChEBI" id="CHEBI:15378"/>
        <dbReference type="ChEBI" id="CHEBI:30616"/>
        <dbReference type="ChEBI" id="CHEBI:33019"/>
        <dbReference type="ChEBI" id="CHEBI:57595"/>
        <dbReference type="ChEBI" id="CHEBI:78442"/>
        <dbReference type="ChEBI" id="CHEBI:78527"/>
        <dbReference type="ChEBI" id="CHEBI:456215"/>
        <dbReference type="EC" id="6.1.1.21"/>
    </reaction>
</comment>
<feature type="binding site" evidence="6">
    <location>
        <position position="132"/>
    </location>
    <ligand>
        <name>L-histidine</name>
        <dbReference type="ChEBI" id="CHEBI:57595"/>
    </ligand>
</feature>
<keyword evidence="5" id="KW-0067">ATP-binding</keyword>
<dbReference type="InterPro" id="IPR036621">
    <property type="entry name" value="Anticodon-bd_dom_sf"/>
</dbReference>
<dbReference type="EC" id="6.1.1.21" evidence="5"/>
<keyword evidence="5 8" id="KW-0436">Ligase</keyword>
<evidence type="ECO:0000256" key="5">
    <source>
        <dbReference type="HAMAP-Rule" id="MF_00127"/>
    </source>
</evidence>
<dbReference type="SUPFAM" id="SSF52954">
    <property type="entry name" value="Class II aaRS ABD-related"/>
    <property type="match status" value="1"/>
</dbReference>
<dbReference type="InterPro" id="IPR015807">
    <property type="entry name" value="His-tRNA-ligase"/>
</dbReference>
<dbReference type="HAMAP" id="MF_00127">
    <property type="entry name" value="His_tRNA_synth"/>
    <property type="match status" value="1"/>
</dbReference>
<evidence type="ECO:0000256" key="4">
    <source>
        <dbReference type="ARBA" id="ARBA00047639"/>
    </source>
</evidence>
<keyword evidence="3 5" id="KW-0030">Aminoacyl-tRNA synthetase</keyword>
<dbReference type="Pfam" id="PF13393">
    <property type="entry name" value="tRNA-synt_His"/>
    <property type="match status" value="1"/>
</dbReference>
<gene>
    <name evidence="5" type="primary">hisS</name>
    <name evidence="8" type="ORF">ENR23_11325</name>
</gene>
<feature type="binding site" evidence="6">
    <location>
        <begin position="272"/>
        <end position="273"/>
    </location>
    <ligand>
        <name>L-histidine</name>
        <dbReference type="ChEBI" id="CHEBI:57595"/>
    </ligand>
</feature>
<proteinExistence type="inferred from homology"/>
<organism evidence="8">
    <name type="scientific">Eiseniibacteriota bacterium</name>
    <dbReference type="NCBI Taxonomy" id="2212470"/>
    <lineage>
        <taxon>Bacteria</taxon>
        <taxon>Candidatus Eiseniibacteriota</taxon>
    </lineage>
</organism>
<evidence type="ECO:0000256" key="2">
    <source>
        <dbReference type="ARBA" id="ARBA00022741"/>
    </source>
</evidence>
<dbReference type="PANTHER" id="PTHR43707">
    <property type="entry name" value="HISTIDYL-TRNA SYNTHETASE"/>
    <property type="match status" value="1"/>
</dbReference>
<reference evidence="8" key="1">
    <citation type="journal article" date="2020" name="mSystems">
        <title>Genome- and Community-Level Interaction Insights into Carbon Utilization and Element Cycling Functions of Hydrothermarchaeota in Hydrothermal Sediment.</title>
        <authorList>
            <person name="Zhou Z."/>
            <person name="Liu Y."/>
            <person name="Xu W."/>
            <person name="Pan J."/>
            <person name="Luo Z.H."/>
            <person name="Li M."/>
        </authorList>
    </citation>
    <scope>NUCLEOTIDE SEQUENCE [LARGE SCALE GENOMIC DNA]</scope>
    <source>
        <strain evidence="8">SpSt-381</strain>
    </source>
</reference>
<keyword evidence="5" id="KW-0963">Cytoplasm</keyword>
<dbReference type="CDD" id="cd00773">
    <property type="entry name" value="HisRS-like_core"/>
    <property type="match status" value="1"/>
</dbReference>
<comment type="similarity">
    <text evidence="1 5">Belongs to the class-II aminoacyl-tRNA synthetase family.</text>
</comment>
<dbReference type="NCBIfam" id="TIGR00442">
    <property type="entry name" value="hisS"/>
    <property type="match status" value="1"/>
</dbReference>
<accession>A0A832I5Z9</accession>
<evidence type="ECO:0000256" key="6">
    <source>
        <dbReference type="PIRSR" id="PIRSR001549-1"/>
    </source>
</evidence>
<protein>
    <recommendedName>
        <fullName evidence="5">Histidine--tRNA ligase</fullName>
        <ecNumber evidence="5">6.1.1.21</ecNumber>
    </recommendedName>
    <alternativeName>
        <fullName evidence="5">Histidyl-tRNA synthetase</fullName>
        <shortName evidence="5">HisRS</shortName>
    </alternativeName>
</protein>
<sequence>MGLRHQAPRGTRDLLPADTARWQWAEERARGVLERYGFREIRTPTFEDYELFARTSGESSDVVQKEMYRFTDFGGRDLALRPEGTAGVCRAYLEHGLAARGRIHRLWYAGPMYRYGRPQKGRYRQFHQIGAEIIGTAAPGADVEAIALFVDVFEAWGFRDLTVAVNSLGTPATRRAYGDALRAWLAPVAQRLSEDSRRRLATNPMRVLDTKDAGDLALLAGEGWPVAPPPMPRLLEVLDDAARAHWDAVRAGLAALGIAHEVDHGLVRGLDYYTHTAFEVHDRSLGAQSALGGGGRYDGLIEALGGAPTPGVGFAIGLDRALLVMEERGLGAGAAAGGVFVVSMEGTRAPALALARALRRRWPVENDLEARGFGAQMKAAGKSGARFAVILGEAEWARGEVMLKDLAAGTQETVARDDLERVLGARLPAAESTDR</sequence>
<dbReference type="PROSITE" id="PS50862">
    <property type="entry name" value="AA_TRNA_LIGASE_II"/>
    <property type="match status" value="1"/>
</dbReference>